<evidence type="ECO:0000256" key="2">
    <source>
        <dbReference type="SAM" id="SignalP"/>
    </source>
</evidence>
<evidence type="ECO:0000313" key="4">
    <source>
        <dbReference type="EMBL" id="QCK88036.1"/>
    </source>
</evidence>
<gene>
    <name evidence="4" type="ORF">E8L99_20895</name>
</gene>
<dbReference type="InterPro" id="IPR038050">
    <property type="entry name" value="Neuro_actylchol_rec"/>
</dbReference>
<feature type="transmembrane region" description="Helical" evidence="1">
    <location>
        <begin position="230"/>
        <end position="250"/>
    </location>
</feature>
<sequence>MAAGTLLRRLAAIVLTVASLGGAAAAAELTDLPVGDQLPVRVAVATRILDIAQVMETTGQLNARVELTYRWTDSRQAFDAVKAAVSHKDYFGEAATARLRQMWTPAIDIENLSGAPRQDQLGLVIESTGAITLVRRLDATFRVSIDMSSFPFDVQTLDLDLTSNRYGQREVLLVHTEADEMHSSFAQRLQTPLWRIRALNFRNASYVGWNGEPHSRMSVSVVTERLYGQYLIRIFIPFLMLMSSTLVILWTPDTTMPLAPKGALAFTTLLALVALSFTFESNFPGSMSTGTPIAQILSIGYLYVVSVLILSMLLLNKDLAWAKRHPNIYLELSGFVRWGLPGSVFVYWSALVLRATA</sequence>
<dbReference type="Proteomes" id="UP000298588">
    <property type="component" value="Chromosome"/>
</dbReference>
<evidence type="ECO:0000313" key="5">
    <source>
        <dbReference type="Proteomes" id="UP000298588"/>
    </source>
</evidence>
<feature type="transmembrane region" description="Helical" evidence="1">
    <location>
        <begin position="328"/>
        <end position="350"/>
    </location>
</feature>
<feature type="chain" id="PRO_5020522475" description="Neurotransmitter-gated ion-channel ligand-binding domain-containing protein" evidence="2">
    <location>
        <begin position="27"/>
        <end position="357"/>
    </location>
</feature>
<keyword evidence="5" id="KW-1185">Reference proteome</keyword>
<dbReference type="RefSeq" id="WP_137101364.1">
    <property type="nucleotide sequence ID" value="NZ_CP039865.1"/>
</dbReference>
<dbReference type="InterPro" id="IPR006202">
    <property type="entry name" value="Neur_chan_lig-bd"/>
</dbReference>
<dbReference type="GO" id="GO:0005230">
    <property type="term" value="F:extracellular ligand-gated monoatomic ion channel activity"/>
    <property type="evidence" value="ECO:0007669"/>
    <property type="project" value="InterPro"/>
</dbReference>
<dbReference type="GO" id="GO:0016020">
    <property type="term" value="C:membrane"/>
    <property type="evidence" value="ECO:0007669"/>
    <property type="project" value="InterPro"/>
</dbReference>
<dbReference type="InterPro" id="IPR036734">
    <property type="entry name" value="Neur_chan_lig-bd_sf"/>
</dbReference>
<proteinExistence type="predicted"/>
<feature type="transmembrane region" description="Helical" evidence="1">
    <location>
        <begin position="262"/>
        <end position="279"/>
    </location>
</feature>
<reference evidence="4 5" key="1">
    <citation type="submission" date="2019-04" db="EMBL/GenBank/DDBJ databases">
        <title>Phreatobacter aquaticus sp. nov.</title>
        <authorList>
            <person name="Choi A."/>
            <person name="Baek K."/>
        </authorList>
    </citation>
    <scope>NUCLEOTIDE SEQUENCE [LARGE SCALE GENOMIC DNA]</scope>
    <source>
        <strain evidence="4 5">NMCR1094</strain>
    </source>
</reference>
<name>A0A4D7QR10_9HYPH</name>
<dbReference type="SUPFAM" id="SSF63712">
    <property type="entry name" value="Nicotinic receptor ligand binding domain-like"/>
    <property type="match status" value="1"/>
</dbReference>
<keyword evidence="1" id="KW-1133">Transmembrane helix</keyword>
<dbReference type="KEGG" id="paqt:E8L99_20895"/>
<dbReference type="OrthoDB" id="1326189at2"/>
<accession>A0A4D7QR10</accession>
<dbReference type="InterPro" id="IPR006201">
    <property type="entry name" value="Neur_channel"/>
</dbReference>
<dbReference type="PANTHER" id="PTHR18945">
    <property type="entry name" value="NEUROTRANSMITTER GATED ION CHANNEL"/>
    <property type="match status" value="1"/>
</dbReference>
<feature type="domain" description="Neurotransmitter-gated ion-channel ligand-binding" evidence="3">
    <location>
        <begin position="33"/>
        <end position="225"/>
    </location>
</feature>
<feature type="transmembrane region" description="Helical" evidence="1">
    <location>
        <begin position="299"/>
        <end position="316"/>
    </location>
</feature>
<dbReference type="GO" id="GO:0004888">
    <property type="term" value="F:transmembrane signaling receptor activity"/>
    <property type="evidence" value="ECO:0007669"/>
    <property type="project" value="InterPro"/>
</dbReference>
<keyword evidence="2" id="KW-0732">Signal</keyword>
<organism evidence="4 5">
    <name type="scientific">Phreatobacter aquaticus</name>
    <dbReference type="NCBI Taxonomy" id="2570229"/>
    <lineage>
        <taxon>Bacteria</taxon>
        <taxon>Pseudomonadati</taxon>
        <taxon>Pseudomonadota</taxon>
        <taxon>Alphaproteobacteria</taxon>
        <taxon>Hyphomicrobiales</taxon>
        <taxon>Phreatobacteraceae</taxon>
        <taxon>Phreatobacter</taxon>
    </lineage>
</organism>
<dbReference type="AlphaFoldDB" id="A0A4D7QR10"/>
<dbReference type="Pfam" id="PF02931">
    <property type="entry name" value="Neur_chan_LBD"/>
    <property type="match status" value="1"/>
</dbReference>
<evidence type="ECO:0000256" key="1">
    <source>
        <dbReference type="SAM" id="Phobius"/>
    </source>
</evidence>
<evidence type="ECO:0000259" key="3">
    <source>
        <dbReference type="Pfam" id="PF02931"/>
    </source>
</evidence>
<dbReference type="Gene3D" id="1.20.58.390">
    <property type="entry name" value="Neurotransmitter-gated ion-channel transmembrane domain"/>
    <property type="match status" value="1"/>
</dbReference>
<feature type="signal peptide" evidence="2">
    <location>
        <begin position="1"/>
        <end position="26"/>
    </location>
</feature>
<keyword evidence="1" id="KW-0812">Transmembrane</keyword>
<protein>
    <recommendedName>
        <fullName evidence="3">Neurotransmitter-gated ion-channel ligand-binding domain-containing protein</fullName>
    </recommendedName>
</protein>
<keyword evidence="1" id="KW-0472">Membrane</keyword>
<dbReference type="Gene3D" id="2.70.170.10">
    <property type="entry name" value="Neurotransmitter-gated ion-channel ligand-binding domain"/>
    <property type="match status" value="1"/>
</dbReference>
<dbReference type="EMBL" id="CP039865">
    <property type="protein sequence ID" value="QCK88036.1"/>
    <property type="molecule type" value="Genomic_DNA"/>
</dbReference>